<dbReference type="InterPro" id="IPR050807">
    <property type="entry name" value="TransReg_Diox_bact_type"/>
</dbReference>
<protein>
    <submittedName>
        <fullName evidence="3">Helix-turn-helix transcriptional regulator</fullName>
    </submittedName>
</protein>
<dbReference type="PROSITE" id="PS50943">
    <property type="entry name" value="HTH_CROC1"/>
    <property type="match status" value="1"/>
</dbReference>
<evidence type="ECO:0000313" key="4">
    <source>
        <dbReference type="Proteomes" id="UP001079430"/>
    </source>
</evidence>
<gene>
    <name evidence="3" type="ORF">O3W52_11210</name>
</gene>
<accession>A0ABT4KFN7</accession>
<sequence length="112" mass="12242">MISAKEIGSVVKELRRVNRMTQAQLGDAIGRSADAISQIERGVNVPTLETLMALSSGLSVPVDVLLTSKDNSVVHERWKGLRRANAILHSLSDKDLGLAIRLLEVLGERTER</sequence>
<keyword evidence="1" id="KW-0238">DNA-binding</keyword>
<feature type="domain" description="HTH cro/C1-type" evidence="2">
    <location>
        <begin position="11"/>
        <end position="65"/>
    </location>
</feature>
<evidence type="ECO:0000313" key="3">
    <source>
        <dbReference type="EMBL" id="MCZ4090615.1"/>
    </source>
</evidence>
<dbReference type="SMART" id="SM00530">
    <property type="entry name" value="HTH_XRE"/>
    <property type="match status" value="1"/>
</dbReference>
<dbReference type="InterPro" id="IPR001387">
    <property type="entry name" value="Cro/C1-type_HTH"/>
</dbReference>
<organism evidence="3 4">
    <name type="scientific">Sinorhizobium psoraleae</name>
    <dbReference type="NCBI Taxonomy" id="520838"/>
    <lineage>
        <taxon>Bacteria</taxon>
        <taxon>Pseudomonadati</taxon>
        <taxon>Pseudomonadota</taxon>
        <taxon>Alphaproteobacteria</taxon>
        <taxon>Hyphomicrobiales</taxon>
        <taxon>Rhizobiaceae</taxon>
        <taxon>Sinorhizobium/Ensifer group</taxon>
        <taxon>Sinorhizobium</taxon>
    </lineage>
</organism>
<dbReference type="EMBL" id="JAPVOI010000004">
    <property type="protein sequence ID" value="MCZ4090615.1"/>
    <property type="molecule type" value="Genomic_DNA"/>
</dbReference>
<dbReference type="PANTHER" id="PTHR46797:SF24">
    <property type="entry name" value="DNA-BINDING PHAGE PROTEIN"/>
    <property type="match status" value="1"/>
</dbReference>
<keyword evidence="4" id="KW-1185">Reference proteome</keyword>
<reference evidence="3" key="1">
    <citation type="submission" date="2022-10" db="EMBL/GenBank/DDBJ databases">
        <title>Whole genome sequencing of three plant growth promoting bacteria isolated from Vachellia tortilis subsp. raddiana in Morocco.</title>
        <authorList>
            <person name="Hnini M."/>
            <person name="Zouagui R."/>
            <person name="Zouagui H."/>
            <person name="Chemao Elfihri M.-W."/>
            <person name="Ibrahimi A."/>
            <person name="Sbabou L."/>
            <person name="Aurag J."/>
        </authorList>
    </citation>
    <scope>NUCLEOTIDE SEQUENCE</scope>
    <source>
        <strain evidence="3">LMR678</strain>
    </source>
</reference>
<comment type="caution">
    <text evidence="3">The sequence shown here is derived from an EMBL/GenBank/DDBJ whole genome shotgun (WGS) entry which is preliminary data.</text>
</comment>
<dbReference type="CDD" id="cd00093">
    <property type="entry name" value="HTH_XRE"/>
    <property type="match status" value="1"/>
</dbReference>
<proteinExistence type="predicted"/>
<name>A0ABT4KFN7_9HYPH</name>
<dbReference type="Pfam" id="PF01381">
    <property type="entry name" value="HTH_3"/>
    <property type="match status" value="1"/>
</dbReference>
<dbReference type="Gene3D" id="1.10.260.40">
    <property type="entry name" value="lambda repressor-like DNA-binding domains"/>
    <property type="match status" value="1"/>
</dbReference>
<dbReference type="SUPFAM" id="SSF47413">
    <property type="entry name" value="lambda repressor-like DNA-binding domains"/>
    <property type="match status" value="1"/>
</dbReference>
<evidence type="ECO:0000256" key="1">
    <source>
        <dbReference type="ARBA" id="ARBA00023125"/>
    </source>
</evidence>
<dbReference type="Proteomes" id="UP001079430">
    <property type="component" value="Unassembled WGS sequence"/>
</dbReference>
<evidence type="ECO:0000259" key="2">
    <source>
        <dbReference type="PROSITE" id="PS50943"/>
    </source>
</evidence>
<dbReference type="InterPro" id="IPR010982">
    <property type="entry name" value="Lambda_DNA-bd_dom_sf"/>
</dbReference>
<dbReference type="PANTHER" id="PTHR46797">
    <property type="entry name" value="HTH-TYPE TRANSCRIPTIONAL REGULATOR"/>
    <property type="match status" value="1"/>
</dbReference>
<dbReference type="RefSeq" id="WP_269279083.1">
    <property type="nucleotide sequence ID" value="NZ_JAPVOI010000004.1"/>
</dbReference>